<accession>A0A4Z1CIL9</accession>
<dbReference type="InterPro" id="IPR014729">
    <property type="entry name" value="Rossmann-like_a/b/a_fold"/>
</dbReference>
<feature type="region of interest" description="Disordered" evidence="2">
    <location>
        <begin position="18"/>
        <end position="76"/>
    </location>
</feature>
<comment type="similarity">
    <text evidence="1">Belongs to the universal stress protein A family.</text>
</comment>
<protein>
    <submittedName>
        <fullName evidence="4">Universal stress protein</fullName>
    </submittedName>
</protein>
<dbReference type="PANTHER" id="PTHR46268">
    <property type="entry name" value="STRESS RESPONSE PROTEIN NHAX"/>
    <property type="match status" value="1"/>
</dbReference>
<dbReference type="CDD" id="cd00293">
    <property type="entry name" value="USP-like"/>
    <property type="match status" value="1"/>
</dbReference>
<feature type="compositionally biased region" description="Basic residues" evidence="2">
    <location>
        <begin position="62"/>
        <end position="75"/>
    </location>
</feature>
<feature type="domain" description="UspA" evidence="3">
    <location>
        <begin position="165"/>
        <end position="299"/>
    </location>
</feature>
<keyword evidence="5" id="KW-1185">Reference proteome</keyword>
<dbReference type="AlphaFoldDB" id="A0A4Z1CIL9"/>
<feature type="domain" description="UspA" evidence="3">
    <location>
        <begin position="311"/>
        <end position="444"/>
    </location>
</feature>
<comment type="caution">
    <text evidence="4">The sequence shown here is derived from an EMBL/GenBank/DDBJ whole genome shotgun (WGS) entry which is preliminary data.</text>
</comment>
<feature type="compositionally biased region" description="Basic residues" evidence="2">
    <location>
        <begin position="115"/>
        <end position="136"/>
    </location>
</feature>
<organism evidence="4 5">
    <name type="scientific">Nocardioides eburneiflavus</name>
    <dbReference type="NCBI Taxonomy" id="2518372"/>
    <lineage>
        <taxon>Bacteria</taxon>
        <taxon>Bacillati</taxon>
        <taxon>Actinomycetota</taxon>
        <taxon>Actinomycetes</taxon>
        <taxon>Propionibacteriales</taxon>
        <taxon>Nocardioidaceae</taxon>
        <taxon>Nocardioides</taxon>
    </lineage>
</organism>
<evidence type="ECO:0000259" key="3">
    <source>
        <dbReference type="Pfam" id="PF00582"/>
    </source>
</evidence>
<dbReference type="OrthoDB" id="5143389at2"/>
<evidence type="ECO:0000313" key="5">
    <source>
        <dbReference type="Proteomes" id="UP000297496"/>
    </source>
</evidence>
<feature type="compositionally biased region" description="Low complexity" evidence="2">
    <location>
        <begin position="46"/>
        <end position="61"/>
    </location>
</feature>
<dbReference type="Gene3D" id="3.40.50.620">
    <property type="entry name" value="HUPs"/>
    <property type="match status" value="2"/>
</dbReference>
<dbReference type="PANTHER" id="PTHR46268:SF6">
    <property type="entry name" value="UNIVERSAL STRESS PROTEIN UP12"/>
    <property type="match status" value="1"/>
</dbReference>
<name>A0A4Z1CIL9_9ACTN</name>
<dbReference type="Pfam" id="PF00582">
    <property type="entry name" value="Usp"/>
    <property type="match status" value="2"/>
</dbReference>
<reference evidence="4 5" key="1">
    <citation type="submission" date="2019-04" db="EMBL/GenBank/DDBJ databases">
        <title>Three New Species of Nocardioides, Nocardioides euryhalodurans sp. nov., Nocardioides seonyuensis sp. nov. and Nocardioides eburneoflavus sp. nov. Isolated from Soil.</title>
        <authorList>
            <person name="Roh S.G."/>
            <person name="Lee C."/>
            <person name="Kim M.-K."/>
            <person name="Kim S.B."/>
        </authorList>
    </citation>
    <scope>NUCLEOTIDE SEQUENCE [LARGE SCALE GENOMIC DNA]</scope>
    <source>
        <strain evidence="4 5">MMS17-SY213</strain>
    </source>
</reference>
<dbReference type="InterPro" id="IPR006015">
    <property type="entry name" value="Universal_stress_UspA"/>
</dbReference>
<evidence type="ECO:0000256" key="1">
    <source>
        <dbReference type="ARBA" id="ARBA00008791"/>
    </source>
</evidence>
<dbReference type="InterPro" id="IPR006016">
    <property type="entry name" value="UspA"/>
</dbReference>
<dbReference type="EMBL" id="SRRO01000001">
    <property type="protein sequence ID" value="TGN65877.1"/>
    <property type="molecule type" value="Genomic_DNA"/>
</dbReference>
<evidence type="ECO:0000313" key="4">
    <source>
        <dbReference type="EMBL" id="TGN65877.1"/>
    </source>
</evidence>
<dbReference type="Proteomes" id="UP000297496">
    <property type="component" value="Unassembled WGS sequence"/>
</dbReference>
<sequence>MSSPHAVSVWVVVAGRGTTDLPVGRRPPRHRAGLLGPARQPPRPVRPGGVVRRRGPPGQHGRPQRRRAAPQRRCRGTTVAAARGRGRSRADAVAGVGAVGARRLRDPLGGVEHGVRRHPRRPRAGLARRRPRRRTRAGAGGDLRPCRPPPSTGDRGDMRTISAGSIVVGVTGRGREAPALRFAVDVARREGARVALVHVTRNPLPSVPAALVDRVEAAEVAERILADVAEEAEELARGDVAVDTFSRRGVPAEVLVGLSGAARLVVVQHRTSGALERLVVGSTSHGAAAHSACPVVSVPGDWRPDPRAAEVVVGVHEGGVPRQVLEAGFAWAAATGSLLRVVHAWRLDAAYDDIISNRVAAEWRAEQKERLVATVAEVRGAWPEVEVEVEVRHQWPADVLVDDSRNASLVVIGRRGVHGWVPEHLGSLARTVMRAARCPVMVVPVVERSGEPRDWALVADEVSPQT</sequence>
<dbReference type="SUPFAM" id="SSF52402">
    <property type="entry name" value="Adenine nucleotide alpha hydrolases-like"/>
    <property type="match status" value="2"/>
</dbReference>
<proteinExistence type="inferred from homology"/>
<evidence type="ECO:0000256" key="2">
    <source>
        <dbReference type="SAM" id="MobiDB-lite"/>
    </source>
</evidence>
<dbReference type="PRINTS" id="PR01438">
    <property type="entry name" value="UNVRSLSTRESS"/>
</dbReference>
<gene>
    <name evidence="4" type="ORF">EXE59_19410</name>
</gene>
<feature type="region of interest" description="Disordered" evidence="2">
    <location>
        <begin position="109"/>
        <end position="159"/>
    </location>
</feature>